<dbReference type="NCBIfam" id="NF011981">
    <property type="entry name" value="PRK15446.1-2"/>
    <property type="match status" value="1"/>
</dbReference>
<feature type="domain" description="Amidohydrolase 3" evidence="1">
    <location>
        <begin position="282"/>
        <end position="359"/>
    </location>
</feature>
<dbReference type="NCBIfam" id="TIGR02318">
    <property type="entry name" value="phosphono_phnM"/>
    <property type="match status" value="1"/>
</dbReference>
<dbReference type="Pfam" id="PF07969">
    <property type="entry name" value="Amidohydro_3"/>
    <property type="match status" value="1"/>
</dbReference>
<dbReference type="NCBIfam" id="NF011987">
    <property type="entry name" value="PRK15446.2-3"/>
    <property type="match status" value="1"/>
</dbReference>
<comment type="caution">
    <text evidence="2">The sequence shown here is derived from an EMBL/GenBank/DDBJ whole genome shotgun (WGS) entry which is preliminary data.</text>
</comment>
<dbReference type="EMBL" id="DXHP01000007">
    <property type="protein sequence ID" value="HIW05752.1"/>
    <property type="molecule type" value="Genomic_DNA"/>
</dbReference>
<dbReference type="PANTHER" id="PTHR43135:SF3">
    <property type="entry name" value="ALPHA-D-RIBOSE 1-METHYLPHOSPHONATE 5-TRIPHOSPHATE DIPHOSPHATASE"/>
    <property type="match status" value="1"/>
</dbReference>
<reference evidence="2" key="2">
    <citation type="submission" date="2021-04" db="EMBL/GenBank/DDBJ databases">
        <authorList>
            <person name="Gilroy R."/>
        </authorList>
    </citation>
    <scope>NUCLEOTIDE SEQUENCE</scope>
    <source>
        <strain evidence="2">CHK160-9182</strain>
    </source>
</reference>
<dbReference type="GO" id="GO:0016810">
    <property type="term" value="F:hydrolase activity, acting on carbon-nitrogen (but not peptide) bonds"/>
    <property type="evidence" value="ECO:0007669"/>
    <property type="project" value="InterPro"/>
</dbReference>
<dbReference type="NCBIfam" id="NF011984">
    <property type="entry name" value="PRK15446.1-5"/>
    <property type="match status" value="1"/>
</dbReference>
<protein>
    <submittedName>
        <fullName evidence="2">Alpha-D-ribose 1-methylphosphonate 5-triphosphate diphosphatase</fullName>
        <ecNumber evidence="2">3.6.1.63</ecNumber>
    </submittedName>
</protein>
<dbReference type="GO" id="GO:0019700">
    <property type="term" value="P:organic phosphonate catabolic process"/>
    <property type="evidence" value="ECO:0007669"/>
    <property type="project" value="InterPro"/>
</dbReference>
<dbReference type="InterPro" id="IPR013108">
    <property type="entry name" value="Amidohydro_3"/>
</dbReference>
<organism evidence="2 3">
    <name type="scientific">Candidatus Ignatzschineria merdigallinarum</name>
    <dbReference type="NCBI Taxonomy" id="2838621"/>
    <lineage>
        <taxon>Bacteria</taxon>
        <taxon>Pseudomonadati</taxon>
        <taxon>Pseudomonadota</taxon>
        <taxon>Gammaproteobacteria</taxon>
        <taxon>Cardiobacteriales</taxon>
        <taxon>Ignatzschineriaceae</taxon>
        <taxon>Ignatzschineria</taxon>
    </lineage>
</organism>
<accession>A0A9D1Q375</accession>
<name>A0A9D1Q375_9GAMM</name>
<dbReference type="Proteomes" id="UP000823934">
    <property type="component" value="Unassembled WGS sequence"/>
</dbReference>
<dbReference type="NCBIfam" id="NF011990">
    <property type="entry name" value="PRK15446.2-6"/>
    <property type="match status" value="1"/>
</dbReference>
<dbReference type="InterPro" id="IPR012696">
    <property type="entry name" value="PhnM"/>
</dbReference>
<evidence type="ECO:0000313" key="3">
    <source>
        <dbReference type="Proteomes" id="UP000823934"/>
    </source>
</evidence>
<dbReference type="SUPFAM" id="SSF51556">
    <property type="entry name" value="Metallo-dependent hydrolases"/>
    <property type="match status" value="1"/>
</dbReference>
<gene>
    <name evidence="2" type="ORF">H9889_00265</name>
</gene>
<dbReference type="PIRSF" id="PIRSF038971">
    <property type="entry name" value="PhnM"/>
    <property type="match status" value="1"/>
</dbReference>
<evidence type="ECO:0000313" key="2">
    <source>
        <dbReference type="EMBL" id="HIW05752.1"/>
    </source>
</evidence>
<dbReference type="InterPro" id="IPR051781">
    <property type="entry name" value="Metallo-dep_Hydrolase"/>
</dbReference>
<keyword evidence="2" id="KW-0378">Hydrolase</keyword>
<proteinExistence type="predicted"/>
<dbReference type="CDD" id="cd01306">
    <property type="entry name" value="PhnM"/>
    <property type="match status" value="1"/>
</dbReference>
<dbReference type="InterPro" id="IPR032466">
    <property type="entry name" value="Metal_Hydrolase"/>
</dbReference>
<dbReference type="SUPFAM" id="SSF51338">
    <property type="entry name" value="Composite domain of metallo-dependent hydrolases"/>
    <property type="match status" value="1"/>
</dbReference>
<dbReference type="NCBIfam" id="NF011983">
    <property type="entry name" value="PRK15446.1-4"/>
    <property type="match status" value="1"/>
</dbReference>
<dbReference type="Gene3D" id="3.20.20.140">
    <property type="entry name" value="Metal-dependent hydrolases"/>
    <property type="match status" value="2"/>
</dbReference>
<sequence>MSAEQIFTNANVVLADEVIQGTVVIKDGVITAIDAGNSMNPAALNLHGEYLIPGLVELHTDNLEKHMSPRPAVAWPTIAAMISHDNQIASAGITTVFDAISIGDISPKSTRLANLTPMIEALDYSQKHGLTRSEHKLHFRCEVAHPETWEIFNANIGNEHVGLVSLMDHTPGQRQFEEMSHYRVYYRQKYGLTADEMSAFEARQIANAQQYSEKYRLDIADFCRRNQIVMASHDDATENHVLESFNLGMKIAEFPTTVEAASHSAQRDLRVLMGAPNIVRGGSHSGNVAASTLAKQDLLHILSSDYYPGSLIQAAFILTQEGIGFDLPKAIRTVSKNPAEAVNLRDRGEISIGKKADLLQVGLHGEQPLIRTVWKSGKRVI</sequence>
<dbReference type="EC" id="3.6.1.63" evidence="2"/>
<dbReference type="Gene3D" id="2.30.40.10">
    <property type="entry name" value="Urease, subunit C, domain 1"/>
    <property type="match status" value="1"/>
</dbReference>
<dbReference type="PANTHER" id="PTHR43135">
    <property type="entry name" value="ALPHA-D-RIBOSE 1-METHYLPHOSPHONATE 5-TRIPHOSPHATE DIPHOSPHATASE"/>
    <property type="match status" value="1"/>
</dbReference>
<reference evidence="2" key="1">
    <citation type="journal article" date="2021" name="PeerJ">
        <title>Extensive microbial diversity within the chicken gut microbiome revealed by metagenomics and culture.</title>
        <authorList>
            <person name="Gilroy R."/>
            <person name="Ravi A."/>
            <person name="Getino M."/>
            <person name="Pursley I."/>
            <person name="Horton D.L."/>
            <person name="Alikhan N.F."/>
            <person name="Baker D."/>
            <person name="Gharbi K."/>
            <person name="Hall N."/>
            <person name="Watson M."/>
            <person name="Adriaenssens E.M."/>
            <person name="Foster-Nyarko E."/>
            <person name="Jarju S."/>
            <person name="Secka A."/>
            <person name="Antonio M."/>
            <person name="Oren A."/>
            <person name="Chaudhuri R.R."/>
            <person name="La Ragione R."/>
            <person name="Hildebrand F."/>
            <person name="Pallen M.J."/>
        </authorList>
    </citation>
    <scope>NUCLEOTIDE SEQUENCE</scope>
    <source>
        <strain evidence="2">CHK160-9182</strain>
    </source>
</reference>
<dbReference type="AlphaFoldDB" id="A0A9D1Q375"/>
<dbReference type="InterPro" id="IPR011059">
    <property type="entry name" value="Metal-dep_hydrolase_composite"/>
</dbReference>
<evidence type="ECO:0000259" key="1">
    <source>
        <dbReference type="Pfam" id="PF07969"/>
    </source>
</evidence>